<dbReference type="InterPro" id="IPR018204">
    <property type="entry name" value="Trp_synthase_alpha_AS"/>
</dbReference>
<keyword evidence="5 9" id="KW-0822">Tryptophan biosynthesis</keyword>
<comment type="caution">
    <text evidence="11">The sequence shown here is derived from an EMBL/GenBank/DDBJ whole genome shotgun (WGS) entry which is preliminary data.</text>
</comment>
<dbReference type="NCBIfam" id="TIGR00262">
    <property type="entry name" value="trpA"/>
    <property type="match status" value="1"/>
</dbReference>
<dbReference type="Proteomes" id="UP000320766">
    <property type="component" value="Unassembled WGS sequence"/>
</dbReference>
<evidence type="ECO:0000256" key="9">
    <source>
        <dbReference type="HAMAP-Rule" id="MF_00131"/>
    </source>
</evidence>
<dbReference type="Gene3D" id="3.20.20.70">
    <property type="entry name" value="Aldolase class I"/>
    <property type="match status" value="1"/>
</dbReference>
<evidence type="ECO:0000256" key="8">
    <source>
        <dbReference type="ARBA" id="ARBA00049047"/>
    </source>
</evidence>
<evidence type="ECO:0000313" key="12">
    <source>
        <dbReference type="Proteomes" id="UP000320766"/>
    </source>
</evidence>
<evidence type="ECO:0000313" key="11">
    <source>
        <dbReference type="EMBL" id="RZN71912.1"/>
    </source>
</evidence>
<keyword evidence="6 9" id="KW-0057">Aromatic amino acid biosynthesis</keyword>
<evidence type="ECO:0000256" key="2">
    <source>
        <dbReference type="ARBA" id="ARBA00004733"/>
    </source>
</evidence>
<comment type="subunit">
    <text evidence="3 9">Tetramer of two alpha and two beta chains.</text>
</comment>
<dbReference type="UniPathway" id="UPA00035">
    <property type="reaction ID" value="UER00044"/>
</dbReference>
<sequence>MKKNFSDKISELRERGEGALVTFITAGDQNKDLTVEYLKALCDSADILELGIPFSDPVADGKTIQAADIRALKNDFRVADTFEIVERFKEESEKPLVLMTYYNSIYVRGMEKFLLEAKRAGADGLIIVDLPVEEGREYIERCRELNFQTIFLSAPNTSDERMKEIDHATSGFLYLISLYGTTGARDEISKEAFLLLKRAKRICKNPLCVGFGISNPKDAESLIRAGADGVVVGSAFVNIIGEKRGREETVIKLKKKAEELKDVLKRW</sequence>
<feature type="active site" description="Proton acceptor" evidence="9">
    <location>
        <position position="60"/>
    </location>
</feature>
<protein>
    <recommendedName>
        <fullName evidence="9">Tryptophan synthase alpha chain</fullName>
        <ecNumber evidence="9">4.2.1.20</ecNumber>
    </recommendedName>
</protein>
<comment type="similarity">
    <text evidence="9 10">Belongs to the TrpA family.</text>
</comment>
<evidence type="ECO:0000256" key="6">
    <source>
        <dbReference type="ARBA" id="ARBA00023141"/>
    </source>
</evidence>
<dbReference type="FunFam" id="3.20.20.70:FF:000037">
    <property type="entry name" value="Tryptophan synthase alpha chain"/>
    <property type="match status" value="1"/>
</dbReference>
<dbReference type="InterPro" id="IPR002028">
    <property type="entry name" value="Trp_synthase_suA"/>
</dbReference>
<dbReference type="PANTHER" id="PTHR43406">
    <property type="entry name" value="TRYPTOPHAN SYNTHASE, ALPHA CHAIN"/>
    <property type="match status" value="1"/>
</dbReference>
<dbReference type="InterPro" id="IPR013785">
    <property type="entry name" value="Aldolase_TIM"/>
</dbReference>
<evidence type="ECO:0000256" key="5">
    <source>
        <dbReference type="ARBA" id="ARBA00022822"/>
    </source>
</evidence>
<comment type="catalytic activity">
    <reaction evidence="8 9">
        <text>(1S,2R)-1-C-(indol-3-yl)glycerol 3-phosphate + L-serine = D-glyceraldehyde 3-phosphate + L-tryptophan + H2O</text>
        <dbReference type="Rhea" id="RHEA:10532"/>
        <dbReference type="ChEBI" id="CHEBI:15377"/>
        <dbReference type="ChEBI" id="CHEBI:33384"/>
        <dbReference type="ChEBI" id="CHEBI:57912"/>
        <dbReference type="ChEBI" id="CHEBI:58866"/>
        <dbReference type="ChEBI" id="CHEBI:59776"/>
        <dbReference type="EC" id="4.2.1.20"/>
    </reaction>
</comment>
<dbReference type="HAMAP" id="MF_00131">
    <property type="entry name" value="Trp_synth_alpha"/>
    <property type="match status" value="1"/>
</dbReference>
<dbReference type="InterPro" id="IPR011060">
    <property type="entry name" value="RibuloseP-bd_barrel"/>
</dbReference>
<dbReference type="SUPFAM" id="SSF51366">
    <property type="entry name" value="Ribulose-phoshate binding barrel"/>
    <property type="match status" value="1"/>
</dbReference>
<dbReference type="GO" id="GO:0005829">
    <property type="term" value="C:cytosol"/>
    <property type="evidence" value="ECO:0007669"/>
    <property type="project" value="TreeGrafter"/>
</dbReference>
<dbReference type="PANTHER" id="PTHR43406:SF1">
    <property type="entry name" value="TRYPTOPHAN SYNTHASE ALPHA CHAIN, CHLOROPLASTIC"/>
    <property type="match status" value="1"/>
</dbReference>
<evidence type="ECO:0000256" key="3">
    <source>
        <dbReference type="ARBA" id="ARBA00011270"/>
    </source>
</evidence>
<dbReference type="CDD" id="cd04724">
    <property type="entry name" value="Tryptophan_synthase_alpha"/>
    <property type="match status" value="1"/>
</dbReference>
<proteinExistence type="inferred from homology"/>
<gene>
    <name evidence="9" type="primary">trpA</name>
    <name evidence="11" type="ORF">EF807_01900</name>
</gene>
<name>A0A520KY09_9EURY</name>
<evidence type="ECO:0000256" key="1">
    <source>
        <dbReference type="ARBA" id="ARBA00003365"/>
    </source>
</evidence>
<dbReference type="EC" id="4.2.1.20" evidence="9"/>
<accession>A0A520KY09</accession>
<organism evidence="11 12">
    <name type="scientific">Candidatus Methanolliviera hydrocarbonicum</name>
    <dbReference type="NCBI Taxonomy" id="2491085"/>
    <lineage>
        <taxon>Archaea</taxon>
        <taxon>Methanobacteriati</taxon>
        <taxon>Methanobacteriota</taxon>
        <taxon>Candidatus Methanoliparia</taxon>
        <taxon>Candidatus Methanoliparales</taxon>
        <taxon>Candidatus Methanollivieraceae</taxon>
        <taxon>Candidatus Methanolliviera</taxon>
    </lineage>
</organism>
<evidence type="ECO:0000256" key="7">
    <source>
        <dbReference type="ARBA" id="ARBA00023239"/>
    </source>
</evidence>
<dbReference type="EMBL" id="RXIL01000035">
    <property type="protein sequence ID" value="RZN71912.1"/>
    <property type="molecule type" value="Genomic_DNA"/>
</dbReference>
<dbReference type="AlphaFoldDB" id="A0A520KY09"/>
<comment type="function">
    <text evidence="1 9">The alpha subunit is responsible for the aldol cleavage of indoleglycerol phosphate to indole and glyceraldehyde 3-phosphate.</text>
</comment>
<keyword evidence="4 9" id="KW-0028">Amino-acid biosynthesis</keyword>
<dbReference type="Pfam" id="PF00290">
    <property type="entry name" value="Trp_syntA"/>
    <property type="match status" value="1"/>
</dbReference>
<evidence type="ECO:0000256" key="10">
    <source>
        <dbReference type="RuleBase" id="RU003662"/>
    </source>
</evidence>
<evidence type="ECO:0000256" key="4">
    <source>
        <dbReference type="ARBA" id="ARBA00022605"/>
    </source>
</evidence>
<dbReference type="PROSITE" id="PS00167">
    <property type="entry name" value="TRP_SYNTHASE_ALPHA"/>
    <property type="match status" value="1"/>
</dbReference>
<comment type="pathway">
    <text evidence="2 9">Amino-acid biosynthesis; L-tryptophan biosynthesis; L-tryptophan from chorismate: step 5/5.</text>
</comment>
<dbReference type="GO" id="GO:0004834">
    <property type="term" value="F:tryptophan synthase activity"/>
    <property type="evidence" value="ECO:0007669"/>
    <property type="project" value="UniProtKB-UniRule"/>
</dbReference>
<reference evidence="11 12" key="1">
    <citation type="journal article" date="2019" name="Nat. Microbiol.">
        <title>Wide diversity of methane and short-chain alkane metabolisms in uncultured archaea.</title>
        <authorList>
            <person name="Borrel G."/>
            <person name="Adam P.S."/>
            <person name="McKay L.J."/>
            <person name="Chen L.X."/>
            <person name="Sierra-Garcia I.N."/>
            <person name="Sieber C.M."/>
            <person name="Letourneur Q."/>
            <person name="Ghozlane A."/>
            <person name="Andersen G.L."/>
            <person name="Li W.J."/>
            <person name="Hallam S.J."/>
            <person name="Muyzer G."/>
            <person name="de Oliveira V.M."/>
            <person name="Inskeep W.P."/>
            <person name="Banfield J.F."/>
            <person name="Gribaldo S."/>
        </authorList>
    </citation>
    <scope>NUCLEOTIDE SEQUENCE [LARGE SCALE GENOMIC DNA]</scope>
    <source>
        <strain evidence="11">NM1b</strain>
    </source>
</reference>
<feature type="active site" description="Proton acceptor" evidence="9">
    <location>
        <position position="49"/>
    </location>
</feature>
<keyword evidence="7 9" id="KW-0456">Lyase</keyword>